<name>A0ABS8TKA5_DATST</name>
<sequence length="71" mass="8078">VRSGRIEFYFNEDVRAVFENYHLTEGRKGRIEFYQIEGLRATSSCSHTKIPNDDSKSGLGCNLFRAYAGAQ</sequence>
<feature type="non-terminal residue" evidence="1">
    <location>
        <position position="1"/>
    </location>
</feature>
<reference evidence="1 2" key="1">
    <citation type="journal article" date="2021" name="BMC Genomics">
        <title>Datura genome reveals duplications of psychoactive alkaloid biosynthetic genes and high mutation rate following tissue culture.</title>
        <authorList>
            <person name="Rajewski A."/>
            <person name="Carter-House D."/>
            <person name="Stajich J."/>
            <person name="Litt A."/>
        </authorList>
    </citation>
    <scope>NUCLEOTIDE SEQUENCE [LARGE SCALE GENOMIC DNA]</scope>
    <source>
        <strain evidence="1">AR-01</strain>
    </source>
</reference>
<dbReference type="Proteomes" id="UP000823775">
    <property type="component" value="Unassembled WGS sequence"/>
</dbReference>
<keyword evidence="2" id="KW-1185">Reference proteome</keyword>
<evidence type="ECO:0000313" key="1">
    <source>
        <dbReference type="EMBL" id="MCD7471273.1"/>
    </source>
</evidence>
<gene>
    <name evidence="1" type="ORF">HAX54_011607</name>
</gene>
<dbReference type="EMBL" id="JACEIK010001663">
    <property type="protein sequence ID" value="MCD7471273.1"/>
    <property type="molecule type" value="Genomic_DNA"/>
</dbReference>
<feature type="non-terminal residue" evidence="1">
    <location>
        <position position="71"/>
    </location>
</feature>
<accession>A0ABS8TKA5</accession>
<organism evidence="1 2">
    <name type="scientific">Datura stramonium</name>
    <name type="common">Jimsonweed</name>
    <name type="synonym">Common thornapple</name>
    <dbReference type="NCBI Taxonomy" id="4076"/>
    <lineage>
        <taxon>Eukaryota</taxon>
        <taxon>Viridiplantae</taxon>
        <taxon>Streptophyta</taxon>
        <taxon>Embryophyta</taxon>
        <taxon>Tracheophyta</taxon>
        <taxon>Spermatophyta</taxon>
        <taxon>Magnoliopsida</taxon>
        <taxon>eudicotyledons</taxon>
        <taxon>Gunneridae</taxon>
        <taxon>Pentapetalae</taxon>
        <taxon>asterids</taxon>
        <taxon>lamiids</taxon>
        <taxon>Solanales</taxon>
        <taxon>Solanaceae</taxon>
        <taxon>Solanoideae</taxon>
        <taxon>Datureae</taxon>
        <taxon>Datura</taxon>
    </lineage>
</organism>
<proteinExistence type="predicted"/>
<comment type="caution">
    <text evidence="1">The sequence shown here is derived from an EMBL/GenBank/DDBJ whole genome shotgun (WGS) entry which is preliminary data.</text>
</comment>
<evidence type="ECO:0000313" key="2">
    <source>
        <dbReference type="Proteomes" id="UP000823775"/>
    </source>
</evidence>
<protein>
    <submittedName>
        <fullName evidence="1">Uncharacterized protein</fullName>
    </submittedName>
</protein>